<reference evidence="2 3" key="1">
    <citation type="submission" date="2019-03" db="EMBL/GenBank/DDBJ databases">
        <title>Genomic Encyclopedia of Type Strains, Phase IV (KMG-IV): sequencing the most valuable type-strain genomes for metagenomic binning, comparative biology and taxonomic classification.</title>
        <authorList>
            <person name="Goeker M."/>
        </authorList>
    </citation>
    <scope>NUCLEOTIDE SEQUENCE [LARGE SCALE GENOMIC DNA]</scope>
    <source>
        <strain evidence="2 3">DSM 18792</strain>
    </source>
</reference>
<evidence type="ECO:0000313" key="2">
    <source>
        <dbReference type="EMBL" id="TCL69152.1"/>
    </source>
</evidence>
<comment type="caution">
    <text evidence="2">The sequence shown here is derived from an EMBL/GenBank/DDBJ whole genome shotgun (WGS) entry which is preliminary data.</text>
</comment>
<dbReference type="InterPro" id="IPR035093">
    <property type="entry name" value="RelE/ParE_toxin_dom_sf"/>
</dbReference>
<dbReference type="Pfam" id="PF05016">
    <property type="entry name" value="ParE_toxin"/>
    <property type="match status" value="1"/>
</dbReference>
<organism evidence="2 3">
    <name type="scientific">Mariniflexile fucanivorans</name>
    <dbReference type="NCBI Taxonomy" id="264023"/>
    <lineage>
        <taxon>Bacteria</taxon>
        <taxon>Pseudomonadati</taxon>
        <taxon>Bacteroidota</taxon>
        <taxon>Flavobacteriia</taxon>
        <taxon>Flavobacteriales</taxon>
        <taxon>Flavobacteriaceae</taxon>
        <taxon>Mariniflexile</taxon>
    </lineage>
</organism>
<keyword evidence="1" id="KW-1277">Toxin-antitoxin system</keyword>
<dbReference type="EMBL" id="SLUP01000001">
    <property type="protein sequence ID" value="TCL69152.1"/>
    <property type="molecule type" value="Genomic_DNA"/>
</dbReference>
<dbReference type="Proteomes" id="UP000295455">
    <property type="component" value="Unassembled WGS sequence"/>
</dbReference>
<accession>A0A4R1RT50</accession>
<dbReference type="RefSeq" id="WP_132214674.1">
    <property type="nucleotide sequence ID" value="NZ_OX156936.1"/>
</dbReference>
<protein>
    <submittedName>
        <fullName evidence="2">ParE-like toxin of type II ParDE toxin-antitoxin system</fullName>
    </submittedName>
</protein>
<proteinExistence type="predicted"/>
<evidence type="ECO:0000313" key="3">
    <source>
        <dbReference type="Proteomes" id="UP000295455"/>
    </source>
</evidence>
<dbReference type="AlphaFoldDB" id="A0A4R1RT50"/>
<gene>
    <name evidence="2" type="ORF">EV196_101586</name>
</gene>
<name>A0A4R1RT50_9FLAO</name>
<evidence type="ECO:0000256" key="1">
    <source>
        <dbReference type="ARBA" id="ARBA00022649"/>
    </source>
</evidence>
<dbReference type="OrthoDB" id="595476at2"/>
<keyword evidence="3" id="KW-1185">Reference proteome</keyword>
<dbReference type="Gene3D" id="3.30.2310.20">
    <property type="entry name" value="RelE-like"/>
    <property type="match status" value="1"/>
</dbReference>
<sequence length="98" mass="11934">MAFNLEIKEEATIEIIEAYLYYESKHLGLGEKFLEHLDTYFLRIQANPNHFPKKRKPYREAFIKRFPFVIIYEVEKHNIIVYAVFNTWQNPVKKKRNI</sequence>
<dbReference type="InterPro" id="IPR007712">
    <property type="entry name" value="RelE/ParE_toxin"/>
</dbReference>